<evidence type="ECO:0000256" key="1">
    <source>
        <dbReference type="SAM" id="Coils"/>
    </source>
</evidence>
<reference evidence="2 3" key="1">
    <citation type="journal article" date="2016" name="Nat. Commun.">
        <title>Thousands of microbial genomes shed light on interconnected biogeochemical processes in an aquifer system.</title>
        <authorList>
            <person name="Anantharaman K."/>
            <person name="Brown C.T."/>
            <person name="Hug L.A."/>
            <person name="Sharon I."/>
            <person name="Castelle C.J."/>
            <person name="Probst A.J."/>
            <person name="Thomas B.C."/>
            <person name="Singh A."/>
            <person name="Wilkins M.J."/>
            <person name="Karaoz U."/>
            <person name="Brodie E.L."/>
            <person name="Williams K.H."/>
            <person name="Hubbard S.S."/>
            <person name="Banfield J.F."/>
        </authorList>
    </citation>
    <scope>NUCLEOTIDE SEQUENCE [LARGE SCALE GENOMIC DNA]</scope>
</reference>
<evidence type="ECO:0000313" key="2">
    <source>
        <dbReference type="EMBL" id="OGG03325.1"/>
    </source>
</evidence>
<keyword evidence="1" id="KW-0175">Coiled coil</keyword>
<name>A0A1F5YT88_9BACT</name>
<proteinExistence type="predicted"/>
<dbReference type="EMBL" id="MFJA01000031">
    <property type="protein sequence ID" value="OGG03325.1"/>
    <property type="molecule type" value="Genomic_DNA"/>
</dbReference>
<dbReference type="AlphaFoldDB" id="A0A1F5YT88"/>
<evidence type="ECO:0000313" key="3">
    <source>
        <dbReference type="Proteomes" id="UP000176665"/>
    </source>
</evidence>
<comment type="caution">
    <text evidence="2">The sequence shown here is derived from an EMBL/GenBank/DDBJ whole genome shotgun (WGS) entry which is preliminary data.</text>
</comment>
<sequence length="272" mass="31383">MKKSAYKILLVLFILSIILILPLTVSAQGNVKGIFDSLKKYREEQATSSSLKEIKKDFQELNQVRNQLSQEVVKKKQELLEKSKESVIEYLDKWSGYLNKVEEELGNYDPIIVAGIKEKIEAEIIWISAKKEEVIAVTSIEQLRTIVVELRERRRLFLLNLGEIRSRRLQNHLSRLEERLNRLNNLLSKFGENLNRFAQRGVDVTNSRVILAQLQVDLNQATTLLEQAKEVTVLDEVKQEIDEIQQIIKKITTGLGEIMKELKPQVTGIYGR</sequence>
<organism evidence="2 3">
    <name type="scientific">Candidatus Gottesmanbacteria bacterium RBG_16_37_8</name>
    <dbReference type="NCBI Taxonomy" id="1798371"/>
    <lineage>
        <taxon>Bacteria</taxon>
        <taxon>Candidatus Gottesmaniibacteriota</taxon>
    </lineage>
</organism>
<dbReference type="STRING" id="1798371.A2W14_02435"/>
<accession>A0A1F5YT88</accession>
<protein>
    <submittedName>
        <fullName evidence="2">Uncharacterized protein</fullName>
    </submittedName>
</protein>
<gene>
    <name evidence="2" type="ORF">A2W14_02435</name>
</gene>
<feature type="coiled-coil region" evidence="1">
    <location>
        <begin position="166"/>
        <end position="254"/>
    </location>
</feature>
<dbReference type="Proteomes" id="UP000176665">
    <property type="component" value="Unassembled WGS sequence"/>
</dbReference>
<feature type="coiled-coil region" evidence="1">
    <location>
        <begin position="51"/>
        <end position="85"/>
    </location>
</feature>